<dbReference type="Proteomes" id="UP000265618">
    <property type="component" value="Unassembled WGS sequence"/>
</dbReference>
<gene>
    <name evidence="2" type="ORF">KIPB_006117</name>
</gene>
<keyword evidence="3" id="KW-1185">Reference proteome</keyword>
<organism evidence="2 3">
    <name type="scientific">Kipferlia bialata</name>
    <dbReference type="NCBI Taxonomy" id="797122"/>
    <lineage>
        <taxon>Eukaryota</taxon>
        <taxon>Metamonada</taxon>
        <taxon>Carpediemonas-like organisms</taxon>
        <taxon>Kipferlia</taxon>
    </lineage>
</organism>
<reference evidence="2 3" key="1">
    <citation type="journal article" date="2018" name="PLoS ONE">
        <title>The draft genome of Kipferlia bialata reveals reductive genome evolution in fornicate parasites.</title>
        <authorList>
            <person name="Tanifuji G."/>
            <person name="Takabayashi S."/>
            <person name="Kume K."/>
            <person name="Takagi M."/>
            <person name="Nakayama T."/>
            <person name="Kamikawa R."/>
            <person name="Inagaki Y."/>
            <person name="Hashimoto T."/>
        </authorList>
    </citation>
    <scope>NUCLEOTIDE SEQUENCE [LARGE SCALE GENOMIC DNA]</scope>
    <source>
        <strain evidence="2">NY0173</strain>
    </source>
</reference>
<dbReference type="AlphaFoldDB" id="A0A9K3CY18"/>
<feature type="compositionally biased region" description="Basic and acidic residues" evidence="1">
    <location>
        <begin position="83"/>
        <end position="93"/>
    </location>
</feature>
<feature type="region of interest" description="Disordered" evidence="1">
    <location>
        <begin position="83"/>
        <end position="129"/>
    </location>
</feature>
<protein>
    <submittedName>
        <fullName evidence="2">Uncharacterized protein</fullName>
    </submittedName>
</protein>
<evidence type="ECO:0000313" key="3">
    <source>
        <dbReference type="Proteomes" id="UP000265618"/>
    </source>
</evidence>
<comment type="caution">
    <text evidence="2">The sequence shown here is derived from an EMBL/GenBank/DDBJ whole genome shotgun (WGS) entry which is preliminary data.</text>
</comment>
<accession>A0A9K3CY18</accession>
<dbReference type="EMBL" id="BDIP01001532">
    <property type="protein sequence ID" value="GIQ84592.1"/>
    <property type="molecule type" value="Genomic_DNA"/>
</dbReference>
<name>A0A9K3CY18_9EUKA</name>
<feature type="compositionally biased region" description="Polar residues" evidence="1">
    <location>
        <begin position="116"/>
        <end position="129"/>
    </location>
</feature>
<evidence type="ECO:0000256" key="1">
    <source>
        <dbReference type="SAM" id="MobiDB-lite"/>
    </source>
</evidence>
<evidence type="ECO:0000313" key="2">
    <source>
        <dbReference type="EMBL" id="GIQ84592.1"/>
    </source>
</evidence>
<proteinExistence type="predicted"/>
<sequence>MHTPTTLDTETFTVDTYVDLSLYFHPRGGDGERACKAAGCLKAYAGTSDMRHHIFCNHMDIAIQNGDAAALCFEYLRESKKATEASERERGETEQTGETSVRIITPSSPSPVPASTDKSTCSTVPSHQSNTGCDTNISGAAVGLHPLCGDLVALVIWTVGGWAARQAGYTGWSEYEEKVEEARMEANIAKGFGKRKAAAAHHDLAELVQSVERNLQGLSVISLIDCHTHIWPVTPLDTREQQLAFLEKMESVKMPQNCGGTEGLQEFILQMCDVVREGRRFPKRVR</sequence>